<dbReference type="PANTHER" id="PTHR23302:SF40">
    <property type="entry name" value="TRANSMEMBRANE CHANNEL-LIKE PROTEIN"/>
    <property type="match status" value="1"/>
</dbReference>
<evidence type="ECO:0000256" key="1">
    <source>
        <dbReference type="ARBA" id="ARBA00004141"/>
    </source>
</evidence>
<feature type="region of interest" description="Disordered" evidence="6">
    <location>
        <begin position="1204"/>
        <end position="1306"/>
    </location>
</feature>
<feature type="domain" description="TMC" evidence="8">
    <location>
        <begin position="923"/>
        <end position="1038"/>
    </location>
</feature>
<proteinExistence type="inferred from homology"/>
<feature type="compositionally biased region" description="Basic and acidic residues" evidence="6">
    <location>
        <begin position="1223"/>
        <end position="1232"/>
    </location>
</feature>
<feature type="compositionally biased region" description="Low complexity" evidence="6">
    <location>
        <begin position="651"/>
        <end position="666"/>
    </location>
</feature>
<keyword evidence="3 7" id="KW-0812">Transmembrane</keyword>
<evidence type="ECO:0000256" key="2">
    <source>
        <dbReference type="ARBA" id="ARBA00006510"/>
    </source>
</evidence>
<feature type="compositionally biased region" description="Low complexity" evidence="6">
    <location>
        <begin position="1286"/>
        <end position="1297"/>
    </location>
</feature>
<organism evidence="9 10">
    <name type="scientific">Cloeon dipterum</name>
    <dbReference type="NCBI Taxonomy" id="197152"/>
    <lineage>
        <taxon>Eukaryota</taxon>
        <taxon>Metazoa</taxon>
        <taxon>Ecdysozoa</taxon>
        <taxon>Arthropoda</taxon>
        <taxon>Hexapoda</taxon>
        <taxon>Insecta</taxon>
        <taxon>Pterygota</taxon>
        <taxon>Palaeoptera</taxon>
        <taxon>Ephemeroptera</taxon>
        <taxon>Pisciforma</taxon>
        <taxon>Baetidae</taxon>
        <taxon>Cloeon</taxon>
    </lineage>
</organism>
<protein>
    <recommendedName>
        <fullName evidence="8">TMC domain-containing protein</fullName>
    </recommendedName>
</protein>
<evidence type="ECO:0000256" key="7">
    <source>
        <dbReference type="SAM" id="Phobius"/>
    </source>
</evidence>
<feature type="transmembrane region" description="Helical" evidence="7">
    <location>
        <begin position="552"/>
        <end position="573"/>
    </location>
</feature>
<dbReference type="InterPro" id="IPR012496">
    <property type="entry name" value="TMC_dom"/>
</dbReference>
<dbReference type="PANTHER" id="PTHR23302">
    <property type="entry name" value="TRANSMEMBRANE CHANNEL-RELATED"/>
    <property type="match status" value="1"/>
</dbReference>
<feature type="transmembrane region" description="Helical" evidence="7">
    <location>
        <begin position="518"/>
        <end position="540"/>
    </location>
</feature>
<keyword evidence="4 7" id="KW-1133">Transmembrane helix</keyword>
<feature type="compositionally biased region" description="Polar residues" evidence="6">
    <location>
        <begin position="1210"/>
        <end position="1222"/>
    </location>
</feature>
<gene>
    <name evidence="9" type="ORF">CLODIP_2_CD01123</name>
</gene>
<feature type="compositionally biased region" description="Basic residues" evidence="6">
    <location>
        <begin position="145"/>
        <end position="157"/>
    </location>
</feature>
<reference evidence="9 10" key="1">
    <citation type="submission" date="2020-04" db="EMBL/GenBank/DDBJ databases">
        <authorList>
            <person name="Alioto T."/>
            <person name="Alioto T."/>
            <person name="Gomez Garrido J."/>
        </authorList>
    </citation>
    <scope>NUCLEOTIDE SEQUENCE [LARGE SCALE GENOMIC DNA]</scope>
</reference>
<comment type="similarity">
    <text evidence="2">Belongs to the TMC family.</text>
</comment>
<name>A0A8S1CF45_9INSE</name>
<evidence type="ECO:0000256" key="4">
    <source>
        <dbReference type="ARBA" id="ARBA00022989"/>
    </source>
</evidence>
<evidence type="ECO:0000256" key="3">
    <source>
        <dbReference type="ARBA" id="ARBA00022692"/>
    </source>
</evidence>
<dbReference type="EMBL" id="CADEPI010000031">
    <property type="protein sequence ID" value="CAB3367585.1"/>
    <property type="molecule type" value="Genomic_DNA"/>
</dbReference>
<feature type="transmembrane region" description="Helical" evidence="7">
    <location>
        <begin position="476"/>
        <end position="498"/>
    </location>
</feature>
<feature type="transmembrane region" description="Helical" evidence="7">
    <location>
        <begin position="932"/>
        <end position="953"/>
    </location>
</feature>
<keyword evidence="10" id="KW-1185">Reference proteome</keyword>
<dbReference type="InterPro" id="IPR038900">
    <property type="entry name" value="TMC"/>
</dbReference>
<feature type="compositionally biased region" description="Acidic residues" evidence="6">
    <location>
        <begin position="122"/>
        <end position="133"/>
    </location>
</feature>
<feature type="transmembrane region" description="Helical" evidence="7">
    <location>
        <begin position="307"/>
        <end position="330"/>
    </location>
</feature>
<feature type="transmembrane region" description="Helical" evidence="7">
    <location>
        <begin position="388"/>
        <end position="406"/>
    </location>
</feature>
<comment type="caution">
    <text evidence="9">The sequence shown here is derived from an EMBL/GenBank/DDBJ whole genome shotgun (WGS) entry which is preliminary data.</text>
</comment>
<feature type="compositionally biased region" description="Low complexity" evidence="6">
    <location>
        <begin position="175"/>
        <end position="187"/>
    </location>
</feature>
<feature type="region of interest" description="Disordered" evidence="6">
    <location>
        <begin position="685"/>
        <end position="744"/>
    </location>
</feature>
<evidence type="ECO:0000256" key="5">
    <source>
        <dbReference type="ARBA" id="ARBA00023136"/>
    </source>
</evidence>
<evidence type="ECO:0000313" key="10">
    <source>
        <dbReference type="Proteomes" id="UP000494165"/>
    </source>
</evidence>
<dbReference type="OrthoDB" id="5831905at2759"/>
<feature type="compositionally biased region" description="Basic and acidic residues" evidence="6">
    <location>
        <begin position="108"/>
        <end position="121"/>
    </location>
</feature>
<feature type="compositionally biased region" description="Basic and acidic residues" evidence="6">
    <location>
        <begin position="1247"/>
        <end position="1257"/>
    </location>
</feature>
<feature type="transmembrane region" description="Helical" evidence="7">
    <location>
        <begin position="1103"/>
        <end position="1125"/>
    </location>
</feature>
<dbReference type="Proteomes" id="UP000494165">
    <property type="component" value="Unassembled WGS sequence"/>
</dbReference>
<accession>A0A8S1CF45</accession>
<evidence type="ECO:0000313" key="9">
    <source>
        <dbReference type="EMBL" id="CAB3367585.1"/>
    </source>
</evidence>
<feature type="region of interest" description="Disordered" evidence="6">
    <location>
        <begin position="871"/>
        <end position="911"/>
    </location>
</feature>
<feature type="region of interest" description="Disordered" evidence="6">
    <location>
        <begin position="650"/>
        <end position="669"/>
    </location>
</feature>
<keyword evidence="5 7" id="KW-0472">Membrane</keyword>
<dbReference type="Pfam" id="PF07810">
    <property type="entry name" value="TMC"/>
    <property type="match status" value="1"/>
</dbReference>
<dbReference type="GO" id="GO:0005886">
    <property type="term" value="C:plasma membrane"/>
    <property type="evidence" value="ECO:0007669"/>
    <property type="project" value="InterPro"/>
</dbReference>
<dbReference type="GO" id="GO:0008381">
    <property type="term" value="F:mechanosensitive monoatomic ion channel activity"/>
    <property type="evidence" value="ECO:0007669"/>
    <property type="project" value="TreeGrafter"/>
</dbReference>
<feature type="region of interest" description="Disordered" evidence="6">
    <location>
        <begin position="1320"/>
        <end position="1351"/>
    </location>
</feature>
<feature type="compositionally biased region" description="Basic and acidic residues" evidence="6">
    <location>
        <begin position="85"/>
        <end position="94"/>
    </location>
</feature>
<sequence>MGDEERHAGRSRSPSMGVSALGRSPDRRGSSSTLGILRLDISKPRRSSGSSVEFRDLQAGPSSPQPSVDRLSVSFAVGGGIDDACDQRSDRSDTSIKGLRGLSPYDMATERVHFNKDRNEDDAGEEGCEDDDYSASMNAIIQRRNSSRRPSKRKSRRASSPFPDGDSGQSRRRSSVFTTSSVETAVSGEDGSGATQEQIFERLRLHKEVLQSARQQSWPMRRKMKLVRQAKGYIRRHEGALQERLAHSRNTRDLAARAQLLLLKFWQHLKRELANLLNYLVPWESRIKEIESHFGSAVASYFTFLRWLFWVNLIITILLTTFVAVPEVLAADKRDALDDRKTMLPEERANATDLLVLWDFEGVLRYSPMFYGFYSNRPTQPSGYRLPFAYFMTSLAVYVYSFVATLRRMAKNSRMSKLSEKADECVFTWKLFTGWDYMIGNKETAHNRTASIVLGFKEALLEEREKVKDSRNWKLIAMRVMVNIFVMLLLGGSAYAVVEMVKRSEEAHEIDSWWRQNEVSVVLSLITYTFPALFELLGFLENYHPRKQLRLQLARIMVLNLMNLYALILALFGKIGKMTDELQILKLNSTVATFPTSMPTTLPVTFDASTVTSTMGLDTATFVFAATNFTALLSTISSCPTKLIKVPVACSTPTSGETPTSTPFSPRGGETTAAAVLQFSLPASVHETTTEEGREREDEDPQPLANYTDDDPNNYNYSAPPQTIARGTEYGPEEYEPDYSSNSSNYYDPFSSNVSTTTVSPIVTTRAKVDVQSLLSGFFSSYLKALTTYKSIKSTTPAQEITVQNYDELEETITVSMTTLQDEESSTWTTSESSFPDEQNYCFEWVCPFQEAETTTGDEQDTTAATNTFELAQAENEPDLKGETPTTSTESDFGCEEYSTLMPGSDSRRPSDLQMRRDLRRLCWETMFGQELVKLTVMDLVMTVLTVLLIDFFRALFVRFMNNCWCWDLEKQFPQYGDFKIAENILQLVHNQGMVWMGMFFSPGLPALNIFKLVVIFYLRSWAVLTCNVPHEVLFRASRSNNFYLALLLTMLFLCVLPVSFAIVWLEPSWHCGPFSQYHRIFHILTESIRSATPNKLHLVLDYVASPGIVIPLLVLLVLIIYYLMSLTSALREANVDLKVQLRRERTEERRKMFQMVDRKGEGVAANGGNDALLSRWRKILPTIPKQGNPFVAAAAAAAAANKPEVKEQNLLNGGAKQSTPEKLSKLTEKQSKILRSARRAAAARTVSEDQDSHAEGTDAEQQDSLPDDSQAAAGGARAPLKHQSTIKSTASTTSSTNRAEIPVITISKTESQDRLLDAAAEPDKSIAPGEKSIKVDLNNEDIDTNDGSAN</sequence>
<feature type="region of interest" description="Disordered" evidence="6">
    <location>
        <begin position="1"/>
        <end position="194"/>
    </location>
</feature>
<comment type="subcellular location">
    <subcellularLocation>
        <location evidence="1">Membrane</location>
        <topology evidence="1">Multi-pass membrane protein</topology>
    </subcellularLocation>
</comment>
<evidence type="ECO:0000256" key="6">
    <source>
        <dbReference type="SAM" id="MobiDB-lite"/>
    </source>
</evidence>
<feature type="transmembrane region" description="Helical" evidence="7">
    <location>
        <begin position="1043"/>
        <end position="1066"/>
    </location>
</feature>
<evidence type="ECO:0000259" key="8">
    <source>
        <dbReference type="Pfam" id="PF07810"/>
    </source>
</evidence>